<evidence type="ECO:0000256" key="2">
    <source>
        <dbReference type="ARBA" id="ARBA00023015"/>
    </source>
</evidence>
<dbReference type="InterPro" id="IPR036388">
    <property type="entry name" value="WH-like_DNA-bd_sf"/>
</dbReference>
<name>A0ABZ1H801_STRPH</name>
<accession>A0ABZ1H801</accession>
<dbReference type="Pfam" id="PF00126">
    <property type="entry name" value="HTH_1"/>
    <property type="match status" value="1"/>
</dbReference>
<dbReference type="Pfam" id="PF03466">
    <property type="entry name" value="LysR_substrate"/>
    <property type="match status" value="1"/>
</dbReference>
<dbReference type="SUPFAM" id="SSF46785">
    <property type="entry name" value="Winged helix' DNA-binding domain"/>
    <property type="match status" value="1"/>
</dbReference>
<dbReference type="InterPro" id="IPR000847">
    <property type="entry name" value="LysR_HTH_N"/>
</dbReference>
<reference evidence="6 7" key="1">
    <citation type="submission" date="2022-10" db="EMBL/GenBank/DDBJ databases">
        <title>The complete genomes of actinobacterial strains from the NBC collection.</title>
        <authorList>
            <person name="Joergensen T.S."/>
            <person name="Alvarez Arevalo M."/>
            <person name="Sterndorff E.B."/>
            <person name="Faurdal D."/>
            <person name="Vuksanovic O."/>
            <person name="Mourched A.-S."/>
            <person name="Charusanti P."/>
            <person name="Shaw S."/>
            <person name="Blin K."/>
            <person name="Weber T."/>
        </authorList>
    </citation>
    <scope>NUCLEOTIDE SEQUENCE [LARGE SCALE GENOMIC DNA]</scope>
    <source>
        <strain evidence="6 7">NBC 01752</strain>
    </source>
</reference>
<dbReference type="EMBL" id="CP109135">
    <property type="protein sequence ID" value="WSD13495.1"/>
    <property type="molecule type" value="Genomic_DNA"/>
</dbReference>
<organism evidence="6 7">
    <name type="scientific">Streptomyces phaeochromogenes</name>
    <dbReference type="NCBI Taxonomy" id="1923"/>
    <lineage>
        <taxon>Bacteria</taxon>
        <taxon>Bacillati</taxon>
        <taxon>Actinomycetota</taxon>
        <taxon>Actinomycetes</taxon>
        <taxon>Kitasatosporales</taxon>
        <taxon>Streptomycetaceae</taxon>
        <taxon>Streptomyces</taxon>
        <taxon>Streptomyces phaeochromogenes group</taxon>
    </lineage>
</organism>
<evidence type="ECO:0000313" key="6">
    <source>
        <dbReference type="EMBL" id="WSD13495.1"/>
    </source>
</evidence>
<dbReference type="InterPro" id="IPR005119">
    <property type="entry name" value="LysR_subst-bd"/>
</dbReference>
<dbReference type="RefSeq" id="WP_326758450.1">
    <property type="nucleotide sequence ID" value="NZ_CP109135.1"/>
</dbReference>
<dbReference type="InterPro" id="IPR036390">
    <property type="entry name" value="WH_DNA-bd_sf"/>
</dbReference>
<dbReference type="PRINTS" id="PR00039">
    <property type="entry name" value="HTHLYSR"/>
</dbReference>
<evidence type="ECO:0000256" key="4">
    <source>
        <dbReference type="ARBA" id="ARBA00023163"/>
    </source>
</evidence>
<dbReference type="SUPFAM" id="SSF53850">
    <property type="entry name" value="Periplasmic binding protein-like II"/>
    <property type="match status" value="1"/>
</dbReference>
<comment type="similarity">
    <text evidence="1">Belongs to the LysR transcriptional regulatory family.</text>
</comment>
<keyword evidence="4" id="KW-0804">Transcription</keyword>
<keyword evidence="2" id="KW-0805">Transcription regulation</keyword>
<proteinExistence type="inferred from homology"/>
<evidence type="ECO:0000259" key="5">
    <source>
        <dbReference type="PROSITE" id="PS50931"/>
    </source>
</evidence>
<dbReference type="PANTHER" id="PTHR30346:SF0">
    <property type="entry name" value="HCA OPERON TRANSCRIPTIONAL ACTIVATOR HCAR"/>
    <property type="match status" value="1"/>
</dbReference>
<keyword evidence="3" id="KW-0238">DNA-binding</keyword>
<evidence type="ECO:0000313" key="7">
    <source>
        <dbReference type="Proteomes" id="UP001340816"/>
    </source>
</evidence>
<protein>
    <submittedName>
        <fullName evidence="6">LysR family transcriptional regulator</fullName>
    </submittedName>
</protein>
<dbReference type="PANTHER" id="PTHR30346">
    <property type="entry name" value="TRANSCRIPTIONAL DUAL REGULATOR HCAR-RELATED"/>
    <property type="match status" value="1"/>
</dbReference>
<evidence type="ECO:0000256" key="1">
    <source>
        <dbReference type="ARBA" id="ARBA00009437"/>
    </source>
</evidence>
<gene>
    <name evidence="6" type="ORF">OHB35_09740</name>
</gene>
<dbReference type="Gene3D" id="1.10.10.10">
    <property type="entry name" value="Winged helix-like DNA-binding domain superfamily/Winged helix DNA-binding domain"/>
    <property type="match status" value="1"/>
</dbReference>
<sequence length="282" mass="30269">MDRLETRELDYFVAVAEELHFGKAAERLGMAQPPLSRAISRLERRMGVLLLERNSRRVALTDAGAVFLDECRRLLDSLDAAVRRAQRVRQPGRLVMAVRPGTASGLIADLLRSSEVGGHDVLFTHDRPAALRDGRADIALLCVGTDDLTGLRTADLTEEAPFALVPRGHPLARRTAVTVAELGQDANFAPECPPVGLDEIVDRVVLGRLVTVVGTGAAERISSEVAAVPVSDLPPTRLALAWPEGASRPAVTAFVRSARAAEARRVLDAKDLDAKDRDAAGA</sequence>
<feature type="domain" description="HTH lysR-type" evidence="5">
    <location>
        <begin position="4"/>
        <end position="61"/>
    </location>
</feature>
<evidence type="ECO:0000256" key="3">
    <source>
        <dbReference type="ARBA" id="ARBA00023125"/>
    </source>
</evidence>
<dbReference type="PROSITE" id="PS50931">
    <property type="entry name" value="HTH_LYSR"/>
    <property type="match status" value="1"/>
</dbReference>
<dbReference type="Proteomes" id="UP001340816">
    <property type="component" value="Chromosome"/>
</dbReference>
<dbReference type="Gene3D" id="3.40.190.290">
    <property type="match status" value="1"/>
</dbReference>
<keyword evidence="7" id="KW-1185">Reference proteome</keyword>